<keyword evidence="1" id="KW-0805">Transcription regulation</keyword>
<organism evidence="5 6">
    <name type="scientific">Glaesserella parasuis HPS9</name>
    <dbReference type="NCBI Taxonomy" id="1450513"/>
    <lineage>
        <taxon>Bacteria</taxon>
        <taxon>Pseudomonadati</taxon>
        <taxon>Pseudomonadota</taxon>
        <taxon>Gammaproteobacteria</taxon>
        <taxon>Pasteurellales</taxon>
        <taxon>Pasteurellaceae</taxon>
        <taxon>Glaesserella</taxon>
    </lineage>
</organism>
<evidence type="ECO:0000313" key="6">
    <source>
        <dbReference type="Proteomes" id="UP000027441"/>
    </source>
</evidence>
<dbReference type="PANTHER" id="PTHR30146">
    <property type="entry name" value="LACI-RELATED TRANSCRIPTIONAL REPRESSOR"/>
    <property type="match status" value="1"/>
</dbReference>
<proteinExistence type="predicted"/>
<comment type="caution">
    <text evidence="5">The sequence shown here is derived from an EMBL/GenBank/DDBJ whole genome shotgun (WGS) entry which is preliminary data.</text>
</comment>
<dbReference type="InterPro" id="IPR010982">
    <property type="entry name" value="Lambda_DNA-bd_dom_sf"/>
</dbReference>
<name>A0A836MBX6_GLAPU</name>
<evidence type="ECO:0000259" key="4">
    <source>
        <dbReference type="SMART" id="SM00354"/>
    </source>
</evidence>
<evidence type="ECO:0000313" key="5">
    <source>
        <dbReference type="EMBL" id="KDB46567.1"/>
    </source>
</evidence>
<dbReference type="EMBL" id="JDSN01000038">
    <property type="protein sequence ID" value="KDB46567.1"/>
    <property type="molecule type" value="Genomic_DNA"/>
</dbReference>
<feature type="domain" description="HTH lacI-type" evidence="4">
    <location>
        <begin position="2"/>
        <end position="72"/>
    </location>
</feature>
<evidence type="ECO:0000256" key="1">
    <source>
        <dbReference type="ARBA" id="ARBA00023015"/>
    </source>
</evidence>
<protein>
    <submittedName>
        <fullName evidence="5">LacI family transcriptional regulator</fullName>
    </submittedName>
</protein>
<dbReference type="RefSeq" id="WP_051617425.1">
    <property type="nucleotide sequence ID" value="NZ_JDSN01000038.1"/>
</dbReference>
<reference evidence="5 6" key="1">
    <citation type="submission" date="2014-02" db="EMBL/GenBank/DDBJ databases">
        <title>Comparative genomics of Haemophilus parasuis isolated from pig lungs.</title>
        <authorList>
            <person name="Kittichotirat W."/>
            <person name="Bumgarner R.E."/>
            <person name="Lawrence P."/>
        </authorList>
    </citation>
    <scope>NUCLEOTIDE SEQUENCE [LARGE SCALE GENOMIC DNA]</scope>
    <source>
        <strain evidence="5 6">HPS9</strain>
    </source>
</reference>
<keyword evidence="2" id="KW-0238">DNA-binding</keyword>
<dbReference type="GO" id="GO:0000976">
    <property type="term" value="F:transcription cis-regulatory region binding"/>
    <property type="evidence" value="ECO:0007669"/>
    <property type="project" value="TreeGrafter"/>
</dbReference>
<dbReference type="Proteomes" id="UP000027441">
    <property type="component" value="Unassembled WGS sequence"/>
</dbReference>
<dbReference type="PANTHER" id="PTHR30146:SF109">
    <property type="entry name" value="HTH-TYPE TRANSCRIPTIONAL REGULATOR GALS"/>
    <property type="match status" value="1"/>
</dbReference>
<dbReference type="GO" id="GO:0003700">
    <property type="term" value="F:DNA-binding transcription factor activity"/>
    <property type="evidence" value="ECO:0007669"/>
    <property type="project" value="TreeGrafter"/>
</dbReference>
<gene>
    <name evidence="5" type="ORF">HPS9_04360</name>
</gene>
<evidence type="ECO:0000256" key="2">
    <source>
        <dbReference type="ARBA" id="ARBA00023125"/>
    </source>
</evidence>
<dbReference type="SMART" id="SM00354">
    <property type="entry name" value="HTH_LACI"/>
    <property type="match status" value="1"/>
</dbReference>
<evidence type="ECO:0000256" key="3">
    <source>
        <dbReference type="ARBA" id="ARBA00023163"/>
    </source>
</evidence>
<accession>A0A836MBX6</accession>
<sequence length="147" mass="17102">MIVTIKDLAKEAGVLYVRFLNVLNGKSGVSLDKIEKVQRAIEKLVYQRNMQAAQLKRGVSNKIAIILPNIIDVKYSSLYENLNANFQQDNFIFELYLTYNQEEKEREIIKRIKEENYLSLETLSNYFSSNVLHSFCQFQQKNLLGSL</sequence>
<dbReference type="AlphaFoldDB" id="A0A836MBX6"/>
<dbReference type="SUPFAM" id="SSF47413">
    <property type="entry name" value="lambda repressor-like DNA-binding domains"/>
    <property type="match status" value="1"/>
</dbReference>
<dbReference type="InterPro" id="IPR000843">
    <property type="entry name" value="HTH_LacI"/>
</dbReference>
<dbReference type="Gene3D" id="1.10.260.40">
    <property type="entry name" value="lambda repressor-like DNA-binding domains"/>
    <property type="match status" value="1"/>
</dbReference>
<keyword evidence="3" id="KW-0804">Transcription</keyword>